<dbReference type="InterPro" id="IPR021848">
    <property type="entry name" value="HODM_asu-like"/>
</dbReference>
<evidence type="ECO:0000313" key="2">
    <source>
        <dbReference type="Proteomes" id="UP000572377"/>
    </source>
</evidence>
<proteinExistence type="predicted"/>
<name>A0A849L618_9RHOB</name>
<dbReference type="EMBL" id="JABFBC010000003">
    <property type="protein sequence ID" value="NNU81826.1"/>
    <property type="molecule type" value="Genomic_DNA"/>
</dbReference>
<sequence length="290" mass="31520">MIARMVTLSAPPHFPFGTPHLMRRPGLFPMDPADWVQRDAAFGPQMAERDRLVRDCPAEVLGATPLAGPALRELAMLLRGHLPAQDTGYQSTRAGLRRPDGVVVPSTSDTREIGRLCQEDWLLLLADGDRHRLVAGAVCFPSGWRLADKLGQPLGSIHAPVPEYDADLARRVDRIFGALRVEAPVQRINWSVATGPRLFAPPGLPRPPEGDGPCLRIERQTLRRLPESGAVVFTVKTEITPIRALDARSRAAVLAAMDALDPATRAYKMTAQEAQAIRAALSADHNPGSP</sequence>
<dbReference type="Proteomes" id="UP000572377">
    <property type="component" value="Unassembled WGS sequence"/>
</dbReference>
<reference evidence="1 2" key="1">
    <citation type="submission" date="2020-05" db="EMBL/GenBank/DDBJ databases">
        <title>Gimesia benthica sp. nov., a novel planctomycete isolated from a deep-sea water sample of the Northwest Indian Ocean.</title>
        <authorList>
            <person name="Wang J."/>
            <person name="Ruan C."/>
            <person name="Song L."/>
            <person name="Zhu Y."/>
            <person name="Li A."/>
            <person name="Zheng X."/>
            <person name="Wang L."/>
            <person name="Lu Z."/>
            <person name="Huang Y."/>
            <person name="Du W."/>
            <person name="Zhou Y."/>
            <person name="Huang L."/>
            <person name="Dai X."/>
        </authorList>
    </citation>
    <scope>NUCLEOTIDE SEQUENCE [LARGE SCALE GENOMIC DNA]</scope>
    <source>
        <strain evidence="1 2">YYQ-30</strain>
    </source>
</reference>
<evidence type="ECO:0000313" key="1">
    <source>
        <dbReference type="EMBL" id="NNU81826.1"/>
    </source>
</evidence>
<gene>
    <name evidence="1" type="ORF">HMH01_15420</name>
</gene>
<dbReference type="Pfam" id="PF11927">
    <property type="entry name" value="HODM_asu-like"/>
    <property type="match status" value="1"/>
</dbReference>
<keyword evidence="2" id="KW-1185">Reference proteome</keyword>
<dbReference type="RefSeq" id="WP_171326687.1">
    <property type="nucleotide sequence ID" value="NZ_JABFBC010000003.1"/>
</dbReference>
<dbReference type="AlphaFoldDB" id="A0A849L618"/>
<accession>A0A849L618</accession>
<protein>
    <submittedName>
        <fullName evidence="1">DUF3445 domain-containing protein</fullName>
    </submittedName>
</protein>
<organism evidence="1 2">
    <name type="scientific">Halovulum dunhuangense</name>
    <dbReference type="NCBI Taxonomy" id="1505036"/>
    <lineage>
        <taxon>Bacteria</taxon>
        <taxon>Pseudomonadati</taxon>
        <taxon>Pseudomonadota</taxon>
        <taxon>Alphaproteobacteria</taxon>
        <taxon>Rhodobacterales</taxon>
        <taxon>Paracoccaceae</taxon>
        <taxon>Halovulum</taxon>
    </lineage>
</organism>
<comment type="caution">
    <text evidence="1">The sequence shown here is derived from an EMBL/GenBank/DDBJ whole genome shotgun (WGS) entry which is preliminary data.</text>
</comment>